<evidence type="ECO:0000256" key="2">
    <source>
        <dbReference type="ARBA" id="ARBA00022679"/>
    </source>
</evidence>
<proteinExistence type="inferred from homology"/>
<evidence type="ECO:0000256" key="3">
    <source>
        <dbReference type="ARBA" id="ARBA00022777"/>
    </source>
</evidence>
<dbReference type="PANTHER" id="PTHR43095:SF5">
    <property type="entry name" value="XYLULOSE KINASE"/>
    <property type="match status" value="1"/>
</dbReference>
<dbReference type="GO" id="GO:0016301">
    <property type="term" value="F:kinase activity"/>
    <property type="evidence" value="ECO:0007669"/>
    <property type="project" value="UniProtKB-KW"/>
</dbReference>
<comment type="caution">
    <text evidence="6">The sequence shown here is derived from an EMBL/GenBank/DDBJ whole genome shotgun (WGS) entry which is preliminary data.</text>
</comment>
<evidence type="ECO:0000313" key="6">
    <source>
        <dbReference type="EMBL" id="KML60067.1"/>
    </source>
</evidence>
<protein>
    <submittedName>
        <fullName evidence="6">Carbohydrate kinase</fullName>
    </submittedName>
</protein>
<evidence type="ECO:0000256" key="1">
    <source>
        <dbReference type="ARBA" id="ARBA00009156"/>
    </source>
</evidence>
<keyword evidence="2" id="KW-0808">Transferase</keyword>
<dbReference type="PANTHER" id="PTHR43095">
    <property type="entry name" value="SUGAR KINASE"/>
    <property type="match status" value="1"/>
</dbReference>
<dbReference type="SUPFAM" id="SSF53067">
    <property type="entry name" value="Actin-like ATPase domain"/>
    <property type="match status" value="2"/>
</dbReference>
<dbReference type="PIRSF" id="PIRSF000538">
    <property type="entry name" value="GlpK"/>
    <property type="match status" value="1"/>
</dbReference>
<dbReference type="Pfam" id="PF00370">
    <property type="entry name" value="FGGY_N"/>
    <property type="match status" value="1"/>
</dbReference>
<keyword evidence="3 6" id="KW-0418">Kinase</keyword>
<evidence type="ECO:0000313" key="7">
    <source>
        <dbReference type="Proteomes" id="UP000036338"/>
    </source>
</evidence>
<dbReference type="RefSeq" id="WP_048245233.1">
    <property type="nucleotide sequence ID" value="NZ_LDWR01000015.1"/>
</dbReference>
<dbReference type="EMBL" id="LDWR01000015">
    <property type="protein sequence ID" value="KML60067.1"/>
    <property type="molecule type" value="Genomic_DNA"/>
</dbReference>
<dbReference type="AlphaFoldDB" id="A0A0J5XB05"/>
<dbReference type="InterPro" id="IPR018484">
    <property type="entry name" value="FGGY_N"/>
</dbReference>
<evidence type="ECO:0000259" key="4">
    <source>
        <dbReference type="Pfam" id="PF00370"/>
    </source>
</evidence>
<evidence type="ECO:0000259" key="5">
    <source>
        <dbReference type="Pfam" id="PF02782"/>
    </source>
</evidence>
<reference evidence="6 7" key="1">
    <citation type="submission" date="2015-05" db="EMBL/GenBank/DDBJ databases">
        <title>Draft genome of Burkholderia cepacia LK29.</title>
        <authorList>
            <person name="Chan X.Y."/>
        </authorList>
    </citation>
    <scope>NUCLEOTIDE SEQUENCE [LARGE SCALE GENOMIC DNA]</scope>
    <source>
        <strain evidence="6 7">LK29</strain>
    </source>
</reference>
<dbReference type="CDD" id="cd07808">
    <property type="entry name" value="ASKHA_NBD_FGGY_EcXK-like"/>
    <property type="match status" value="1"/>
</dbReference>
<dbReference type="Proteomes" id="UP000036338">
    <property type="component" value="Unassembled WGS sequence"/>
</dbReference>
<dbReference type="InterPro" id="IPR000577">
    <property type="entry name" value="Carb_kinase_FGGY"/>
</dbReference>
<feature type="domain" description="Carbohydrate kinase FGGY C-terminal" evidence="5">
    <location>
        <begin position="326"/>
        <end position="443"/>
    </location>
</feature>
<dbReference type="Gene3D" id="3.30.420.40">
    <property type="match status" value="2"/>
</dbReference>
<comment type="similarity">
    <text evidence="1">Belongs to the FGGY kinase family.</text>
</comment>
<name>A0A0J5XB05_BURCE</name>
<dbReference type="InterPro" id="IPR043129">
    <property type="entry name" value="ATPase_NBD"/>
</dbReference>
<dbReference type="InterPro" id="IPR018485">
    <property type="entry name" value="FGGY_C"/>
</dbReference>
<dbReference type="InterPro" id="IPR050406">
    <property type="entry name" value="FGGY_Carb_Kinase"/>
</dbReference>
<dbReference type="PATRIC" id="fig|292.27.peg.1548"/>
<organism evidence="6 7">
    <name type="scientific">Burkholderia cepacia</name>
    <name type="common">Pseudomonas cepacia</name>
    <dbReference type="NCBI Taxonomy" id="292"/>
    <lineage>
        <taxon>Bacteria</taxon>
        <taxon>Pseudomonadati</taxon>
        <taxon>Pseudomonadota</taxon>
        <taxon>Betaproteobacteria</taxon>
        <taxon>Burkholderiales</taxon>
        <taxon>Burkholderiaceae</taxon>
        <taxon>Burkholderia</taxon>
        <taxon>Burkholderia cepacia complex</taxon>
    </lineage>
</organism>
<accession>A0A0J5XB05</accession>
<gene>
    <name evidence="6" type="ORF">VL15_09570</name>
</gene>
<dbReference type="GO" id="GO:0005975">
    <property type="term" value="P:carbohydrate metabolic process"/>
    <property type="evidence" value="ECO:0007669"/>
    <property type="project" value="InterPro"/>
</dbReference>
<dbReference type="Pfam" id="PF02782">
    <property type="entry name" value="FGGY_C"/>
    <property type="match status" value="1"/>
</dbReference>
<sequence>MRLLGIDLGTGSVKLVTLDADGVERAVASEPYALSSPQPGWAEIAPDAWWQALVRAAARLPAGERAQVAAIGFSGQMHGVVLVDADGQPVRPAMLWPDTRAVREADAADWRAAGLPVAGSPAAGSPAAPNPVAPGMAGPLLRWLAAHEPAALRAARWAVQPKDWLRIALGGDVAADPSDACATALATPDGEWDTSLIDALGLPADRFAPVQASSARCGVLGARAAAALGLPAGVPLATGAADTACAALGSGLVGAGDALLTTGSGGQIVVLAEALPPARRGLHRYRAAAGGGYYTMAAMQNVGLALETVRGWLGYPDWAHAYDDAFAQPASERLCFLPYLTGERSPWMNPDARGGWLGLGLGDTRGAMMRAAFEGVAFALRAGLDAIRDADRGDPVTTLRLAGGGSVDPRWRQLLADALGASLHAIDCPNAATRGAALLAGVAIGHWREAALHALAPSASPVAAPRDDRLLAARYARFIDLYARTDAWFTTGV</sequence>
<feature type="domain" description="Carbohydrate kinase FGGY N-terminal" evidence="4">
    <location>
        <begin position="4"/>
        <end position="249"/>
    </location>
</feature>